<dbReference type="AlphaFoldDB" id="A0A225DD69"/>
<sequence length="94" mass="10346">MRKLRDDCEGAGVGFEMAAWGEWAPYAEVGCGDLTEEEILGDRMAWVTIDGRWSTDCERPESYPIEGTILMTRLGAAVSGRVLDGREYTGEGPK</sequence>
<reference evidence="2" key="1">
    <citation type="submission" date="2017-06" db="EMBL/GenBank/DDBJ databases">
        <title>Genome analysis of Fimbriiglobus ruber SP5, the first member of the order Planctomycetales with confirmed chitinolytic capability.</title>
        <authorList>
            <person name="Ravin N.V."/>
            <person name="Rakitin A.L."/>
            <person name="Ivanova A.A."/>
            <person name="Beletsky A.V."/>
            <person name="Kulichevskaya I.S."/>
            <person name="Mardanov A.V."/>
            <person name="Dedysh S.N."/>
        </authorList>
    </citation>
    <scope>NUCLEOTIDE SEQUENCE [LARGE SCALE GENOMIC DNA]</scope>
    <source>
        <strain evidence="2">SP5</strain>
    </source>
</reference>
<accession>A0A225DD69</accession>
<comment type="caution">
    <text evidence="1">The sequence shown here is derived from an EMBL/GenBank/DDBJ whole genome shotgun (WGS) entry which is preliminary data.</text>
</comment>
<evidence type="ECO:0000313" key="2">
    <source>
        <dbReference type="Proteomes" id="UP000214646"/>
    </source>
</evidence>
<name>A0A225DD69_9BACT</name>
<organism evidence="1 2">
    <name type="scientific">Fimbriiglobus ruber</name>
    <dbReference type="NCBI Taxonomy" id="1908690"/>
    <lineage>
        <taxon>Bacteria</taxon>
        <taxon>Pseudomonadati</taxon>
        <taxon>Planctomycetota</taxon>
        <taxon>Planctomycetia</taxon>
        <taxon>Gemmatales</taxon>
        <taxon>Gemmataceae</taxon>
        <taxon>Fimbriiglobus</taxon>
    </lineage>
</organism>
<dbReference type="EMBL" id="NIDE01000020">
    <property type="protein sequence ID" value="OWK34355.1"/>
    <property type="molecule type" value="Genomic_DNA"/>
</dbReference>
<dbReference type="Proteomes" id="UP000214646">
    <property type="component" value="Unassembled WGS sequence"/>
</dbReference>
<evidence type="ECO:0000313" key="1">
    <source>
        <dbReference type="EMBL" id="OWK34355.1"/>
    </source>
</evidence>
<proteinExistence type="predicted"/>
<gene>
    <name evidence="1" type="ORF">FRUB_10326</name>
</gene>
<keyword evidence="2" id="KW-1185">Reference proteome</keyword>
<protein>
    <submittedName>
        <fullName evidence="1">Uncharacterized protein</fullName>
    </submittedName>
</protein>